<evidence type="ECO:0000259" key="2">
    <source>
        <dbReference type="PROSITE" id="PS50850"/>
    </source>
</evidence>
<keyword evidence="1" id="KW-1133">Transmembrane helix</keyword>
<dbReference type="SUPFAM" id="SSF103473">
    <property type="entry name" value="MFS general substrate transporter"/>
    <property type="match status" value="1"/>
</dbReference>
<dbReference type="AlphaFoldDB" id="A0A1I1DH49"/>
<evidence type="ECO:0000313" key="3">
    <source>
        <dbReference type="EMBL" id="SFB73702.1"/>
    </source>
</evidence>
<dbReference type="EMBL" id="FOKW01000001">
    <property type="protein sequence ID" value="SFB73702.1"/>
    <property type="molecule type" value="Genomic_DNA"/>
</dbReference>
<dbReference type="Proteomes" id="UP000199161">
    <property type="component" value="Unassembled WGS sequence"/>
</dbReference>
<name>A0A1I1DH49_NATHA</name>
<keyword evidence="1" id="KW-0812">Transmembrane</keyword>
<dbReference type="PROSITE" id="PS50850">
    <property type="entry name" value="MFS"/>
    <property type="match status" value="1"/>
</dbReference>
<proteinExistence type="predicted"/>
<dbReference type="InterPro" id="IPR036259">
    <property type="entry name" value="MFS_trans_sf"/>
</dbReference>
<gene>
    <name evidence="3" type="ORF">SAMN05444422_101599</name>
</gene>
<sequence>MALFADEGTSDGGGVASSFGVRELVWRPGSVAGPMIAGVLTDYSVAYAFYFGGAFVLVGAVLFLAALWRVHGRSALSSW</sequence>
<keyword evidence="4" id="KW-1185">Reference proteome</keyword>
<keyword evidence="1" id="KW-0472">Membrane</keyword>
<feature type="domain" description="Major facilitator superfamily (MFS) profile" evidence="2">
    <location>
        <begin position="1"/>
        <end position="71"/>
    </location>
</feature>
<dbReference type="GO" id="GO:0022857">
    <property type="term" value="F:transmembrane transporter activity"/>
    <property type="evidence" value="ECO:0007669"/>
    <property type="project" value="InterPro"/>
</dbReference>
<dbReference type="Gene3D" id="1.20.1250.20">
    <property type="entry name" value="MFS general substrate transporter like domains"/>
    <property type="match status" value="1"/>
</dbReference>
<reference evidence="4" key="1">
    <citation type="submission" date="2016-10" db="EMBL/GenBank/DDBJ databases">
        <authorList>
            <person name="Varghese N."/>
            <person name="Submissions S."/>
        </authorList>
    </citation>
    <scope>NUCLEOTIDE SEQUENCE [LARGE SCALE GENOMIC DNA]</scope>
    <source>
        <strain evidence="4">DSM 13078</strain>
    </source>
</reference>
<dbReference type="InterPro" id="IPR020846">
    <property type="entry name" value="MFS_dom"/>
</dbReference>
<evidence type="ECO:0000256" key="1">
    <source>
        <dbReference type="SAM" id="Phobius"/>
    </source>
</evidence>
<organism evidence="3 4">
    <name type="scientific">Natronobacterium haloterrestre</name>
    <name type="common">Halobiforma haloterrestris</name>
    <dbReference type="NCBI Taxonomy" id="148448"/>
    <lineage>
        <taxon>Archaea</taxon>
        <taxon>Methanobacteriati</taxon>
        <taxon>Methanobacteriota</taxon>
        <taxon>Stenosarchaea group</taxon>
        <taxon>Halobacteria</taxon>
        <taxon>Halobacteriales</taxon>
        <taxon>Natrialbaceae</taxon>
        <taxon>Natronobacterium</taxon>
    </lineage>
</organism>
<evidence type="ECO:0000313" key="4">
    <source>
        <dbReference type="Proteomes" id="UP000199161"/>
    </source>
</evidence>
<protein>
    <recommendedName>
        <fullName evidence="2">Major facilitator superfamily (MFS) profile domain-containing protein</fullName>
    </recommendedName>
</protein>
<feature type="transmembrane region" description="Helical" evidence="1">
    <location>
        <begin position="47"/>
        <end position="68"/>
    </location>
</feature>
<accession>A0A1I1DH49</accession>